<name>A0ACB9B3Q9_9ASTR</name>
<organism evidence="1 2">
    <name type="scientific">Smallanthus sonchifolius</name>
    <dbReference type="NCBI Taxonomy" id="185202"/>
    <lineage>
        <taxon>Eukaryota</taxon>
        <taxon>Viridiplantae</taxon>
        <taxon>Streptophyta</taxon>
        <taxon>Embryophyta</taxon>
        <taxon>Tracheophyta</taxon>
        <taxon>Spermatophyta</taxon>
        <taxon>Magnoliopsida</taxon>
        <taxon>eudicotyledons</taxon>
        <taxon>Gunneridae</taxon>
        <taxon>Pentapetalae</taxon>
        <taxon>asterids</taxon>
        <taxon>campanulids</taxon>
        <taxon>Asterales</taxon>
        <taxon>Asteraceae</taxon>
        <taxon>Asteroideae</taxon>
        <taxon>Heliantheae alliance</taxon>
        <taxon>Millerieae</taxon>
        <taxon>Smallanthus</taxon>
    </lineage>
</organism>
<gene>
    <name evidence="1" type="ORF">L1987_68559</name>
</gene>
<reference evidence="2" key="1">
    <citation type="journal article" date="2022" name="Mol. Ecol. Resour.">
        <title>The genomes of chicory, endive, great burdock and yacon provide insights into Asteraceae palaeo-polyploidization history and plant inulin production.</title>
        <authorList>
            <person name="Fan W."/>
            <person name="Wang S."/>
            <person name="Wang H."/>
            <person name="Wang A."/>
            <person name="Jiang F."/>
            <person name="Liu H."/>
            <person name="Zhao H."/>
            <person name="Xu D."/>
            <person name="Zhang Y."/>
        </authorList>
    </citation>
    <scope>NUCLEOTIDE SEQUENCE [LARGE SCALE GENOMIC DNA]</scope>
    <source>
        <strain evidence="2">cv. Yunnan</strain>
    </source>
</reference>
<proteinExistence type="predicted"/>
<comment type="caution">
    <text evidence="1">The sequence shown here is derived from an EMBL/GenBank/DDBJ whole genome shotgun (WGS) entry which is preliminary data.</text>
</comment>
<protein>
    <submittedName>
        <fullName evidence="1">Uncharacterized protein</fullName>
    </submittedName>
</protein>
<dbReference type="EMBL" id="CM042040">
    <property type="protein sequence ID" value="KAI3717149.1"/>
    <property type="molecule type" value="Genomic_DNA"/>
</dbReference>
<sequence>MSLGYSALTEGRKETHSIKNWNFKSFGIKLFNPRIYKPHCDISINTVPTWFPDDHRSLSRCNNYCKKIDLEVSGLVFIFADLGYMSVKRCREIKKELSIKAQVARNPREFSYKELKIAINEFRSGRVIGQGSFRTVYNIWGVRPREAMDMNIAWYTYLNAQLWQDCRKQSEIDSWLSKGQYYSSPAGKLWESENDIALSQHVKYSSNYEQAMDKNIACYTNLNAQLWQNSRQQSEIDSWQSKNHYISPAGKLWERSIASSSSQSSNPELTWFQNEEDTSSNEVSQKPLTRDKVEQKPKIQQKQKLVAKGNQIWSLKAAEIAKRLEQQKDIQRNIRKETFKRELEKKRIENALELQLNLINMQYQIKKKEKQRNCILQKNQRLNFQRKNAASIHGKSALKVTVGRVKLTSQDNSYDISPAGKPWERSIASSSSQSSNPELTWFQNEEDTSSNEVNQKPLTCDIVNQKPKIQQKQKQVAKAMDKNYAWCTNFNPQIWQDSRPQSETDSWQSKKHYNSSPAWENEESENENEEPAWSQHVNYSSNYEQIQAAAAAMDKNYAWYTYFNAQIWQDSRPQIEIVSWQSTKHYSSPAGKLWERSIASSSSQSSNSELTWFQNEEDTSSNEVDQKPKIQQKQKQVAKGNRIWSLKAAEIAKRREQEKETQRNIRKEAFKRELEKKRIENALELQLNDAAIARKSEKIIKQKATSIHGKSALKVTVGRVKLTSQENSYNISPYEYIPSGRKFVPSWASENRVAMVLPLQQELNPESIFYGNSFCSIDEVLPWEYENQPLINDYVRVFKIKELCFDFVSRLSAEARANNMDPFGGAYFTDEQAARVEDIFLEFLNRFRLDPNSREPFYASEVEQMNANETNTMFIDFSHVMRFNDVLQNAISDEYLRFESYLKNACKRFVMVIKPSLVTDDNPNKDINIAFHNLPIIKRLRELSTSEIGKLVSVTGVVTRTSEVRPELIQGTFKCLECGTIVKNVDQQYKYTEPMICMNATCSKKGRWTLLRQESKFADWQRVRMQETSKEIPAGSLPRSLDVILRHDIVEQARAGDTVIFTGTVVVIPDILALAAPGERAECRREGGQGQRAGTGTVQEGVKGLRALGVRDLSYKLAFIANSVQICDGRSDADIRNRKRDAEDDDSQRFTSEELAEVREMRNTNDFFNRLVDSVAPTVYGHRDIKRAILLMLLGGVHKFTHEGINLRGDINVCIVGDPSCAKSQFLKYTTTLVSRSVYTSGKSSSAAGLTATVAKEPETGEFCIEAGALMLADNGVCCIDEFDKMDVRDQVAIHEAMEQQTISITKAGIQATLNARTSILAAANPTGGRYDKSKPLKYNVALPPAILSRFDLVYVMIDDPDETTDYYIASHIVSMRQMREEALSPAFTTAQLKRYIAVAKSKKPKLTEEARQILVDSYVALRRGDTAPGSRVAYRMTVRQLEALIRLSEAIARCHLDDEVHPRHVRLATRLLKTSVISVESTEIDLTEFQEENIEDGDIGENGEDWPGGADDDTANKHPENPEAPEVKKLVITDEYFQRVTQALVMRLRQHEETVVREGSGLAGMRQRDLIQWYVSQQYENNNITSIEETKAEITKIKAIIESLVKREGHLIVVDDETAAQGDDDGNGRRPSRNNRILTVAPNYVID</sequence>
<reference evidence="1 2" key="2">
    <citation type="journal article" date="2022" name="Mol. Ecol. Resour.">
        <title>The genomes of chicory, endive, great burdock and yacon provide insights into Asteraceae paleo-polyploidization history and plant inulin production.</title>
        <authorList>
            <person name="Fan W."/>
            <person name="Wang S."/>
            <person name="Wang H."/>
            <person name="Wang A."/>
            <person name="Jiang F."/>
            <person name="Liu H."/>
            <person name="Zhao H."/>
            <person name="Xu D."/>
            <person name="Zhang Y."/>
        </authorList>
    </citation>
    <scope>NUCLEOTIDE SEQUENCE [LARGE SCALE GENOMIC DNA]</scope>
    <source>
        <strain evidence="2">cv. Yunnan</strain>
        <tissue evidence="1">Leaves</tissue>
    </source>
</reference>
<evidence type="ECO:0000313" key="1">
    <source>
        <dbReference type="EMBL" id="KAI3717149.1"/>
    </source>
</evidence>
<accession>A0ACB9B3Q9</accession>
<evidence type="ECO:0000313" key="2">
    <source>
        <dbReference type="Proteomes" id="UP001056120"/>
    </source>
</evidence>
<dbReference type="Proteomes" id="UP001056120">
    <property type="component" value="Linkage Group LG23"/>
</dbReference>
<keyword evidence="2" id="KW-1185">Reference proteome</keyword>